<keyword evidence="2" id="KW-1003">Cell membrane</keyword>
<reference evidence="9" key="2">
    <citation type="submission" date="2019-03" db="EMBL/GenBank/DDBJ databases">
        <authorList>
            <person name="Chen S.-C."/>
            <person name="Wu S.-Y."/>
            <person name="Lai M.-C."/>
        </authorList>
    </citation>
    <scope>NUCLEOTIDE SEQUENCE</scope>
    <source>
        <strain evidence="9">ML15</strain>
    </source>
</reference>
<sequence>MTRENLLPILYGLTSALLFGITAPFSKLLLEGVGPITMASLLFLGSGTGLCLYLLGGSLLGHGRDGVEASLAPTDLPWLAGVVLFGGVLAPVALMISLAQTPAATASLLLNFEAVATTVIAVLWYREPVGGRIWGALSLITLSCVILSYVPDQPFGLSVGALGIILTCTFWGMDNNFSKQISAKDPIPIVMIKGFGAGAVTFVIARLFGEAMPDPATCLAAMAIGFLGYGGMMSVFFMMALRGIGSARTSALVSTSPFFGVFVSFLLFTEELRPAFFVSLLVMALGAWLLISERHAHPHRHEPMAHEHRHRHDDLHHDGHDHPPGTPPLDAKGYHSHPHAHPEMVHDHPHSPDLHHRHAHD</sequence>
<feature type="region of interest" description="Disordered" evidence="6">
    <location>
        <begin position="300"/>
        <end position="361"/>
    </location>
</feature>
<evidence type="ECO:0000313" key="10">
    <source>
        <dbReference type="Proteomes" id="UP000826709"/>
    </source>
</evidence>
<dbReference type="PANTHER" id="PTHR42920:SF11">
    <property type="entry name" value="INNER MEMBRANE PROTEIN YTFF"/>
    <property type="match status" value="1"/>
</dbReference>
<gene>
    <name evidence="9" type="ORF">E2N92_02060</name>
</gene>
<feature type="domain" description="EamA" evidence="8">
    <location>
        <begin position="8"/>
        <end position="148"/>
    </location>
</feature>
<feature type="domain" description="EamA" evidence="8">
    <location>
        <begin position="160"/>
        <end position="291"/>
    </location>
</feature>
<protein>
    <submittedName>
        <fullName evidence="9">DMT family transporter</fullName>
    </submittedName>
</protein>
<evidence type="ECO:0000256" key="7">
    <source>
        <dbReference type="SAM" id="Phobius"/>
    </source>
</evidence>
<feature type="compositionally biased region" description="Basic and acidic residues" evidence="6">
    <location>
        <begin position="301"/>
        <end position="323"/>
    </location>
</feature>
<keyword evidence="4 7" id="KW-1133">Transmembrane helix</keyword>
<feature type="transmembrane region" description="Helical" evidence="7">
    <location>
        <begin position="132"/>
        <end position="149"/>
    </location>
</feature>
<feature type="transmembrane region" description="Helical" evidence="7">
    <location>
        <begin position="155"/>
        <end position="174"/>
    </location>
</feature>
<dbReference type="GO" id="GO:0005886">
    <property type="term" value="C:plasma membrane"/>
    <property type="evidence" value="ECO:0007669"/>
    <property type="project" value="UniProtKB-SubCell"/>
</dbReference>
<dbReference type="EMBL" id="CP037968">
    <property type="protein sequence ID" value="QYZ78300.1"/>
    <property type="molecule type" value="Genomic_DNA"/>
</dbReference>
<feature type="transmembrane region" description="Helical" evidence="7">
    <location>
        <begin position="76"/>
        <end position="98"/>
    </location>
</feature>
<feature type="transmembrane region" description="Helical" evidence="7">
    <location>
        <begin position="104"/>
        <end position="125"/>
    </location>
</feature>
<feature type="transmembrane region" description="Helical" evidence="7">
    <location>
        <begin position="274"/>
        <end position="291"/>
    </location>
</feature>
<dbReference type="InterPro" id="IPR037185">
    <property type="entry name" value="EmrE-like"/>
</dbReference>
<dbReference type="Proteomes" id="UP000826709">
    <property type="component" value="Chromosome"/>
</dbReference>
<dbReference type="SUPFAM" id="SSF103481">
    <property type="entry name" value="Multidrug resistance efflux transporter EmrE"/>
    <property type="match status" value="2"/>
</dbReference>
<feature type="transmembrane region" description="Helical" evidence="7">
    <location>
        <begin position="186"/>
        <end position="208"/>
    </location>
</feature>
<evidence type="ECO:0000313" key="9">
    <source>
        <dbReference type="EMBL" id="QYZ78300.1"/>
    </source>
</evidence>
<name>A0A8G1EEU8_9EURY</name>
<reference evidence="9" key="1">
    <citation type="journal article" date="2005" name="Int. J. Syst. Evol. Microbiol.">
        <title>Methanofollis formosanus sp. nov., isolated from a fish pond.</title>
        <authorList>
            <person name="Wu S.Y."/>
            <person name="Chen S.C."/>
            <person name="Lai M.C."/>
        </authorList>
    </citation>
    <scope>NUCLEOTIDE SEQUENCE</scope>
    <source>
        <strain evidence="9">ML15</strain>
    </source>
</reference>
<proteinExistence type="predicted"/>
<feature type="transmembrane region" description="Helical" evidence="7">
    <location>
        <begin position="7"/>
        <end position="26"/>
    </location>
</feature>
<organism evidence="9 10">
    <name type="scientific">Methanofollis formosanus</name>
    <dbReference type="NCBI Taxonomy" id="299308"/>
    <lineage>
        <taxon>Archaea</taxon>
        <taxon>Methanobacteriati</taxon>
        <taxon>Methanobacteriota</taxon>
        <taxon>Stenosarchaea group</taxon>
        <taxon>Methanomicrobia</taxon>
        <taxon>Methanomicrobiales</taxon>
        <taxon>Methanomicrobiaceae</taxon>
        <taxon>Methanofollis</taxon>
    </lineage>
</organism>
<feature type="transmembrane region" description="Helical" evidence="7">
    <location>
        <begin position="32"/>
        <end position="55"/>
    </location>
</feature>
<feature type="transmembrane region" description="Helical" evidence="7">
    <location>
        <begin position="220"/>
        <end position="239"/>
    </location>
</feature>
<evidence type="ECO:0000256" key="4">
    <source>
        <dbReference type="ARBA" id="ARBA00022989"/>
    </source>
</evidence>
<evidence type="ECO:0000256" key="2">
    <source>
        <dbReference type="ARBA" id="ARBA00022475"/>
    </source>
</evidence>
<dbReference type="PANTHER" id="PTHR42920">
    <property type="entry name" value="OS03G0707200 PROTEIN-RELATED"/>
    <property type="match status" value="1"/>
</dbReference>
<dbReference type="OrthoDB" id="78162at2157"/>
<keyword evidence="10" id="KW-1185">Reference proteome</keyword>
<evidence type="ECO:0000259" key="8">
    <source>
        <dbReference type="Pfam" id="PF00892"/>
    </source>
</evidence>
<keyword evidence="3 7" id="KW-0812">Transmembrane</keyword>
<dbReference type="AlphaFoldDB" id="A0A8G1EEU8"/>
<dbReference type="Pfam" id="PF00892">
    <property type="entry name" value="EamA"/>
    <property type="match status" value="2"/>
</dbReference>
<comment type="subcellular location">
    <subcellularLocation>
        <location evidence="1">Cell membrane</location>
        <topology evidence="1">Multi-pass membrane protein</topology>
    </subcellularLocation>
</comment>
<feature type="transmembrane region" description="Helical" evidence="7">
    <location>
        <begin position="251"/>
        <end position="268"/>
    </location>
</feature>
<dbReference type="InterPro" id="IPR000620">
    <property type="entry name" value="EamA_dom"/>
</dbReference>
<evidence type="ECO:0000256" key="3">
    <source>
        <dbReference type="ARBA" id="ARBA00022692"/>
    </source>
</evidence>
<accession>A0A8G1EEU8</accession>
<feature type="compositionally biased region" description="Basic and acidic residues" evidence="6">
    <location>
        <begin position="340"/>
        <end position="354"/>
    </location>
</feature>
<dbReference type="KEGG" id="mfk:E2N92_02060"/>
<evidence type="ECO:0000256" key="1">
    <source>
        <dbReference type="ARBA" id="ARBA00004651"/>
    </source>
</evidence>
<dbReference type="InterPro" id="IPR051258">
    <property type="entry name" value="Diverse_Substrate_Transporter"/>
</dbReference>
<evidence type="ECO:0000256" key="6">
    <source>
        <dbReference type="SAM" id="MobiDB-lite"/>
    </source>
</evidence>
<evidence type="ECO:0000256" key="5">
    <source>
        <dbReference type="ARBA" id="ARBA00023136"/>
    </source>
</evidence>
<keyword evidence="5 7" id="KW-0472">Membrane</keyword>
<dbReference type="RefSeq" id="WP_220682046.1">
    <property type="nucleotide sequence ID" value="NZ_CP037968.1"/>
</dbReference>